<reference evidence="2" key="1">
    <citation type="submission" date="2021-02" db="EMBL/GenBank/DDBJ databases">
        <authorList>
            <person name="Nowell W R."/>
        </authorList>
    </citation>
    <scope>NUCLEOTIDE SEQUENCE</scope>
</reference>
<evidence type="ECO:0000313" key="3">
    <source>
        <dbReference type="Proteomes" id="UP000676336"/>
    </source>
</evidence>
<organism evidence="2 3">
    <name type="scientific">Rotaria magnacalcarata</name>
    <dbReference type="NCBI Taxonomy" id="392030"/>
    <lineage>
        <taxon>Eukaryota</taxon>
        <taxon>Metazoa</taxon>
        <taxon>Spiralia</taxon>
        <taxon>Gnathifera</taxon>
        <taxon>Rotifera</taxon>
        <taxon>Eurotatoria</taxon>
        <taxon>Bdelloidea</taxon>
        <taxon>Philodinida</taxon>
        <taxon>Philodinidae</taxon>
        <taxon>Rotaria</taxon>
    </lineage>
</organism>
<evidence type="ECO:0000256" key="1">
    <source>
        <dbReference type="SAM" id="MobiDB-lite"/>
    </source>
</evidence>
<proteinExistence type="predicted"/>
<sequence length="144" mass="16639">MGCNKSHIDTDSRMQSNRSGNQNGSANEEPQDEHKKETENSLKKARPNITVLWLDSALRNNNSYQAAQEALQKKIWKLVVFISSEECIEYMTKNKDERFILIISKDFGKKVIDVIHDLPQLIECYILSMGPMGPKEWTFKYTKV</sequence>
<dbReference type="AlphaFoldDB" id="A0A8S2ZED1"/>
<comment type="caution">
    <text evidence="2">The sequence shown here is derived from an EMBL/GenBank/DDBJ whole genome shotgun (WGS) entry which is preliminary data.</text>
</comment>
<dbReference type="EMBL" id="CAJOBI010107372">
    <property type="protein sequence ID" value="CAF4617240.1"/>
    <property type="molecule type" value="Genomic_DNA"/>
</dbReference>
<feature type="compositionally biased region" description="Basic and acidic residues" evidence="1">
    <location>
        <begin position="1"/>
        <end position="12"/>
    </location>
</feature>
<accession>A0A8S2ZED1</accession>
<name>A0A8S2ZED1_9BILA</name>
<gene>
    <name evidence="2" type="ORF">SMN809_LOCUS39729</name>
</gene>
<dbReference type="Proteomes" id="UP000676336">
    <property type="component" value="Unassembled WGS sequence"/>
</dbReference>
<feature type="compositionally biased region" description="Polar residues" evidence="1">
    <location>
        <begin position="13"/>
        <end position="28"/>
    </location>
</feature>
<protein>
    <submittedName>
        <fullName evidence="2">Uncharacterized protein</fullName>
    </submittedName>
</protein>
<feature type="compositionally biased region" description="Basic and acidic residues" evidence="1">
    <location>
        <begin position="32"/>
        <end position="42"/>
    </location>
</feature>
<feature type="region of interest" description="Disordered" evidence="1">
    <location>
        <begin position="1"/>
        <end position="43"/>
    </location>
</feature>
<evidence type="ECO:0000313" key="2">
    <source>
        <dbReference type="EMBL" id="CAF4617240.1"/>
    </source>
</evidence>